<dbReference type="Proteomes" id="UP000319209">
    <property type="component" value="Chromosome"/>
</dbReference>
<evidence type="ECO:0000313" key="3">
    <source>
        <dbReference type="EMBL" id="QDO95241.1"/>
    </source>
</evidence>
<dbReference type="SUPFAM" id="SSF111369">
    <property type="entry name" value="HlyD-like secretion proteins"/>
    <property type="match status" value="1"/>
</dbReference>
<dbReference type="AlphaFoldDB" id="A0A516GUP7"/>
<evidence type="ECO:0000256" key="1">
    <source>
        <dbReference type="SAM" id="Coils"/>
    </source>
</evidence>
<dbReference type="KEGG" id="fop:FNB79_15090"/>
<evidence type="ECO:0000313" key="4">
    <source>
        <dbReference type="Proteomes" id="UP000319209"/>
    </source>
</evidence>
<dbReference type="OrthoDB" id="869610at2"/>
<name>A0A516GUP7_9FLAO</name>
<dbReference type="InterPro" id="IPR058647">
    <property type="entry name" value="BSH_CzcB-like"/>
</dbReference>
<protein>
    <submittedName>
        <fullName evidence="3">HlyD family efflux transporter periplasmic adaptor subunit</fullName>
    </submittedName>
</protein>
<organism evidence="3 4">
    <name type="scientific">Formosa sediminum</name>
    <dbReference type="NCBI Taxonomy" id="2594004"/>
    <lineage>
        <taxon>Bacteria</taxon>
        <taxon>Pseudomonadati</taxon>
        <taxon>Bacteroidota</taxon>
        <taxon>Flavobacteriia</taxon>
        <taxon>Flavobacteriales</taxon>
        <taxon>Flavobacteriaceae</taxon>
        <taxon>Formosa</taxon>
    </lineage>
</organism>
<dbReference type="RefSeq" id="WP_143382149.1">
    <property type="nucleotide sequence ID" value="NZ_CP041637.1"/>
</dbReference>
<dbReference type="Gene3D" id="1.10.287.470">
    <property type="entry name" value="Helix hairpin bin"/>
    <property type="match status" value="1"/>
</dbReference>
<keyword evidence="1" id="KW-0175">Coiled coil</keyword>
<feature type="coiled-coil region" evidence="1">
    <location>
        <begin position="94"/>
        <end position="169"/>
    </location>
</feature>
<dbReference type="EMBL" id="CP041637">
    <property type="protein sequence ID" value="QDO95241.1"/>
    <property type="molecule type" value="Genomic_DNA"/>
</dbReference>
<dbReference type="PANTHER" id="PTHR30469:SF33">
    <property type="entry name" value="SLR1207 PROTEIN"/>
    <property type="match status" value="1"/>
</dbReference>
<feature type="domain" description="CzcB-like barrel-sandwich hybrid" evidence="2">
    <location>
        <begin position="52"/>
        <end position="226"/>
    </location>
</feature>
<reference evidence="3 4" key="1">
    <citation type="submission" date="2019-07" db="EMBL/GenBank/DDBJ databases">
        <title>Genome sequencing for Formosa sp. PS13.</title>
        <authorList>
            <person name="Park S.-J."/>
        </authorList>
    </citation>
    <scope>NUCLEOTIDE SEQUENCE [LARGE SCALE GENOMIC DNA]</scope>
    <source>
        <strain evidence="3 4">PS13</strain>
    </source>
</reference>
<dbReference type="Gene3D" id="2.40.30.170">
    <property type="match status" value="1"/>
</dbReference>
<sequence length="364" mass="40849">MNKNRIIFLSYILLFTFLFHSCNKKETITPIRKNIENAVFASGYIEQSNQFTVSSSVEGIIQSIPVSEGDTISEGALVAVIESDVQNNQVVDALAVYNDAVNNASAQAAQLQQIQKKINQAQEQLDLDRTNYERYKDLRTKNSVSQLDFEKAELQYNASKNNLLSLQDNYNEVASNLKLNETRSLVQVNTQKAILEDYQLTTSISGQVINLYKNQGELIRKGEAIAEIGSGEHLIKLFVSEDDITKTNIGQSVAVSINTYPNEVFNAKVTKIYPGFDKTEQSYVLEARFIELPKKMFSGTQLQANIQTASKANALVIPTEYVYKENYVLLENGEERKIEIGSENEEWTEVVSGISDTDEIVKPQ</sequence>
<evidence type="ECO:0000259" key="2">
    <source>
        <dbReference type="Pfam" id="PF25973"/>
    </source>
</evidence>
<keyword evidence="4" id="KW-1185">Reference proteome</keyword>
<dbReference type="Gene3D" id="6.20.50.140">
    <property type="match status" value="1"/>
</dbReference>
<dbReference type="Gene3D" id="2.40.50.100">
    <property type="match status" value="1"/>
</dbReference>
<dbReference type="GO" id="GO:1990281">
    <property type="term" value="C:efflux pump complex"/>
    <property type="evidence" value="ECO:0007669"/>
    <property type="project" value="TreeGrafter"/>
</dbReference>
<gene>
    <name evidence="3" type="ORF">FNB79_15090</name>
</gene>
<dbReference type="GO" id="GO:0015562">
    <property type="term" value="F:efflux transmembrane transporter activity"/>
    <property type="evidence" value="ECO:0007669"/>
    <property type="project" value="TreeGrafter"/>
</dbReference>
<proteinExistence type="predicted"/>
<dbReference type="PANTHER" id="PTHR30469">
    <property type="entry name" value="MULTIDRUG RESISTANCE PROTEIN MDTA"/>
    <property type="match status" value="1"/>
</dbReference>
<dbReference type="Pfam" id="PF25973">
    <property type="entry name" value="BSH_CzcB"/>
    <property type="match status" value="1"/>
</dbReference>
<accession>A0A516GUP7</accession>